<feature type="transmembrane region" description="Helical" evidence="7">
    <location>
        <begin position="89"/>
        <end position="105"/>
    </location>
</feature>
<dbReference type="WBParaSite" id="ACOC_0001313601-mRNA-1">
    <property type="protein sequence ID" value="ACOC_0001313601-mRNA-1"/>
    <property type="gene ID" value="ACOC_0001313601"/>
</dbReference>
<evidence type="ECO:0000313" key="8">
    <source>
        <dbReference type="EMBL" id="VDM64722.1"/>
    </source>
</evidence>
<accession>A0A0R3Q241</accession>
<keyword evidence="9" id="KW-1185">Reference proteome</keyword>
<dbReference type="OrthoDB" id="1856718at2759"/>
<keyword evidence="5 7" id="KW-1133">Transmembrane helix</keyword>
<dbReference type="Pfam" id="PF01733">
    <property type="entry name" value="Nucleoside_tran"/>
    <property type="match status" value="1"/>
</dbReference>
<evidence type="ECO:0000256" key="5">
    <source>
        <dbReference type="ARBA" id="ARBA00022989"/>
    </source>
</evidence>
<protein>
    <submittedName>
        <fullName evidence="10">GPI ethanolamine phosphate transferase 3</fullName>
    </submittedName>
</protein>
<keyword evidence="4 7" id="KW-0812">Transmembrane</keyword>
<evidence type="ECO:0000313" key="9">
    <source>
        <dbReference type="Proteomes" id="UP000267027"/>
    </source>
</evidence>
<sequence length="121" mass="13839">SHNGSTSKSPKNGDYTGVQNLYFAINTFLNFNVFASIGSLSANYIQMPSPRFLWIPVLLRILFIPFFIKLLPVCYSLALIYTPRYWEDSTVLVMSVITIMVLVRFRTNQTFHPFYQTCPGG</sequence>
<feature type="transmembrane region" description="Helical" evidence="7">
    <location>
        <begin position="57"/>
        <end position="83"/>
    </location>
</feature>
<dbReference type="AlphaFoldDB" id="A0A0R3Q241"/>
<dbReference type="EMBL" id="UYYA01005530">
    <property type="protein sequence ID" value="VDM64722.1"/>
    <property type="molecule type" value="Genomic_DNA"/>
</dbReference>
<keyword evidence="3" id="KW-0813">Transport</keyword>
<evidence type="ECO:0000256" key="3">
    <source>
        <dbReference type="ARBA" id="ARBA00022448"/>
    </source>
</evidence>
<evidence type="ECO:0000256" key="2">
    <source>
        <dbReference type="ARBA" id="ARBA00007965"/>
    </source>
</evidence>
<proteinExistence type="inferred from homology"/>
<keyword evidence="6 7" id="KW-0472">Membrane</keyword>
<dbReference type="GO" id="GO:0005337">
    <property type="term" value="F:nucleoside transmembrane transporter activity"/>
    <property type="evidence" value="ECO:0007669"/>
    <property type="project" value="InterPro"/>
</dbReference>
<organism evidence="10">
    <name type="scientific">Angiostrongylus costaricensis</name>
    <name type="common">Nematode worm</name>
    <dbReference type="NCBI Taxonomy" id="334426"/>
    <lineage>
        <taxon>Eukaryota</taxon>
        <taxon>Metazoa</taxon>
        <taxon>Ecdysozoa</taxon>
        <taxon>Nematoda</taxon>
        <taxon>Chromadorea</taxon>
        <taxon>Rhabditida</taxon>
        <taxon>Rhabditina</taxon>
        <taxon>Rhabditomorpha</taxon>
        <taxon>Strongyloidea</taxon>
        <taxon>Metastrongylidae</taxon>
        <taxon>Angiostrongylus</taxon>
    </lineage>
</organism>
<evidence type="ECO:0000256" key="4">
    <source>
        <dbReference type="ARBA" id="ARBA00022692"/>
    </source>
</evidence>
<dbReference type="InterPro" id="IPR002259">
    <property type="entry name" value="Eqnu_transpt"/>
</dbReference>
<reference evidence="8 9" key="2">
    <citation type="submission" date="2018-11" db="EMBL/GenBank/DDBJ databases">
        <authorList>
            <consortium name="Pathogen Informatics"/>
        </authorList>
    </citation>
    <scope>NUCLEOTIDE SEQUENCE [LARGE SCALE GENOMIC DNA]</scope>
    <source>
        <strain evidence="8 9">Costa Rica</strain>
    </source>
</reference>
<gene>
    <name evidence="8" type="ORF">ACOC_LOCUS13137</name>
</gene>
<dbReference type="GO" id="GO:0016020">
    <property type="term" value="C:membrane"/>
    <property type="evidence" value="ECO:0007669"/>
    <property type="project" value="UniProtKB-SubCell"/>
</dbReference>
<reference evidence="10" key="1">
    <citation type="submission" date="2017-02" db="UniProtKB">
        <authorList>
            <consortium name="WormBaseParasite"/>
        </authorList>
    </citation>
    <scope>IDENTIFICATION</scope>
</reference>
<dbReference type="Proteomes" id="UP000267027">
    <property type="component" value="Unassembled WGS sequence"/>
</dbReference>
<evidence type="ECO:0000313" key="10">
    <source>
        <dbReference type="WBParaSite" id="ACOC_0001313601-mRNA-1"/>
    </source>
</evidence>
<evidence type="ECO:0000256" key="6">
    <source>
        <dbReference type="ARBA" id="ARBA00023136"/>
    </source>
</evidence>
<evidence type="ECO:0000256" key="7">
    <source>
        <dbReference type="SAM" id="Phobius"/>
    </source>
</evidence>
<feature type="transmembrane region" description="Helical" evidence="7">
    <location>
        <begin position="20"/>
        <end position="45"/>
    </location>
</feature>
<comment type="similarity">
    <text evidence="2">Belongs to the SLC29A/ENT transporter (TC 2.A.57) family.</text>
</comment>
<evidence type="ECO:0000256" key="1">
    <source>
        <dbReference type="ARBA" id="ARBA00004141"/>
    </source>
</evidence>
<comment type="subcellular location">
    <subcellularLocation>
        <location evidence="1">Membrane</location>
        <topology evidence="1">Multi-pass membrane protein</topology>
    </subcellularLocation>
</comment>
<name>A0A0R3Q241_ANGCS</name>